<gene>
    <name evidence="1" type="ORF">ACFOPX_07725</name>
</gene>
<comment type="caution">
    <text evidence="1">The sequence shown here is derived from an EMBL/GenBank/DDBJ whole genome shotgun (WGS) entry which is preliminary data.</text>
</comment>
<sequence>MSALLCLRNTLKPYIPQNWLPLGRRIYRLFVGLNAQSFYFHPQKRRVFAEIAPLANEDFIAKNMALSPVAPKMPMSTTHLLVPAKPRHQGYFQHDPKSANPKSPLNPWAFIRVKNEIRTLEASLYSMLPAIQRGVIGYHECDDGSAEVILDFCAKFPTFVPVHYPYRIIQVSPPPPPPINQSHTPYFFLIKPTTITTMFFQ</sequence>
<dbReference type="Proteomes" id="UP001595783">
    <property type="component" value="Unassembled WGS sequence"/>
</dbReference>
<evidence type="ECO:0000313" key="1">
    <source>
        <dbReference type="EMBL" id="MFC3848396.1"/>
    </source>
</evidence>
<evidence type="ECO:0000313" key="2">
    <source>
        <dbReference type="Proteomes" id="UP001595783"/>
    </source>
</evidence>
<reference evidence="2" key="1">
    <citation type="journal article" date="2019" name="Int. J. Syst. Evol. Microbiol.">
        <title>The Global Catalogue of Microorganisms (GCM) 10K type strain sequencing project: providing services to taxonomists for standard genome sequencing and annotation.</title>
        <authorList>
            <consortium name="The Broad Institute Genomics Platform"/>
            <consortium name="The Broad Institute Genome Sequencing Center for Infectious Disease"/>
            <person name="Wu L."/>
            <person name="Ma J."/>
        </authorList>
    </citation>
    <scope>NUCLEOTIDE SEQUENCE [LARGE SCALE GENOMIC DNA]</scope>
    <source>
        <strain evidence="2">CCUG 53816</strain>
    </source>
</reference>
<protein>
    <submittedName>
        <fullName evidence="1">Uncharacterized protein</fullName>
    </submittedName>
</protein>
<dbReference type="InterPro" id="IPR010446">
    <property type="entry name" value="GalNAc_Trfase_b"/>
</dbReference>
<dbReference type="Pfam" id="PF06306">
    <property type="entry name" value="CgtA"/>
    <property type="match status" value="1"/>
</dbReference>
<proteinExistence type="predicted"/>
<name>A0ABV7ZJS5_9HELI</name>
<keyword evidence="2" id="KW-1185">Reference proteome</keyword>
<dbReference type="EMBL" id="JBHRZO010000051">
    <property type="protein sequence ID" value="MFC3848396.1"/>
    <property type="molecule type" value="Genomic_DNA"/>
</dbReference>
<organism evidence="1 2">
    <name type="scientific">Helicobacter baculiformis</name>
    <dbReference type="NCBI Taxonomy" id="427351"/>
    <lineage>
        <taxon>Bacteria</taxon>
        <taxon>Pseudomonadati</taxon>
        <taxon>Campylobacterota</taxon>
        <taxon>Epsilonproteobacteria</taxon>
        <taxon>Campylobacterales</taxon>
        <taxon>Helicobacteraceae</taxon>
        <taxon>Helicobacter</taxon>
    </lineage>
</organism>
<accession>A0ABV7ZJS5</accession>